<feature type="transmembrane region" description="Helical" evidence="7">
    <location>
        <begin position="416"/>
        <end position="434"/>
    </location>
</feature>
<feature type="region of interest" description="Disordered" evidence="8">
    <location>
        <begin position="1"/>
        <end position="23"/>
    </location>
</feature>
<dbReference type="AlphaFoldDB" id="A0A818SG59"/>
<keyword evidence="5 7" id="KW-0472">Membrane</keyword>
<dbReference type="GO" id="GO:0005886">
    <property type="term" value="C:plasma membrane"/>
    <property type="evidence" value="ECO:0007669"/>
    <property type="project" value="UniProtKB-SubCell"/>
</dbReference>
<feature type="transmembrane region" description="Helical" evidence="7">
    <location>
        <begin position="327"/>
        <end position="350"/>
    </location>
</feature>
<feature type="transmembrane region" description="Helical" evidence="7">
    <location>
        <begin position="217"/>
        <end position="239"/>
    </location>
</feature>
<comment type="caution">
    <text evidence="7">Lacks conserved residue(s) required for the propagation of feature annotation.</text>
</comment>
<accession>A0A818SG59</accession>
<name>A0A818SG59_9BILA</name>
<comment type="caution">
    <text evidence="9">The sequence shown here is derived from an EMBL/GenBank/DDBJ whole genome shotgun (WGS) entry which is preliminary data.</text>
</comment>
<evidence type="ECO:0000256" key="4">
    <source>
        <dbReference type="ARBA" id="ARBA00022989"/>
    </source>
</evidence>
<feature type="transmembrane region" description="Helical" evidence="7">
    <location>
        <begin position="172"/>
        <end position="196"/>
    </location>
</feature>
<proteinExistence type="inferred from homology"/>
<comment type="subcellular location">
    <subcellularLocation>
        <location evidence="7">Cell membrane</location>
        <topology evidence="7">Multi-pass membrane protein</topology>
    </subcellularLocation>
    <subcellularLocation>
        <location evidence="1">Membrane</location>
        <topology evidence="1">Multi-pass membrane protein</topology>
    </subcellularLocation>
</comment>
<dbReference type="EMBL" id="CAJOBD010000447">
    <property type="protein sequence ID" value="CAF3670409.1"/>
    <property type="molecule type" value="Genomic_DNA"/>
</dbReference>
<evidence type="ECO:0000256" key="5">
    <source>
        <dbReference type="ARBA" id="ARBA00023136"/>
    </source>
</evidence>
<evidence type="ECO:0000256" key="1">
    <source>
        <dbReference type="ARBA" id="ARBA00004141"/>
    </source>
</evidence>
<dbReference type="InterPro" id="IPR007603">
    <property type="entry name" value="Choline_transptr-like"/>
</dbReference>
<feature type="transmembrane region" description="Helical" evidence="7">
    <location>
        <begin position="385"/>
        <end position="404"/>
    </location>
</feature>
<dbReference type="Pfam" id="PF04515">
    <property type="entry name" value="Choline_transpo"/>
    <property type="match status" value="1"/>
</dbReference>
<dbReference type="Proteomes" id="UP000663836">
    <property type="component" value="Unassembled WGS sequence"/>
</dbReference>
<evidence type="ECO:0000256" key="8">
    <source>
        <dbReference type="SAM" id="MobiDB-lite"/>
    </source>
</evidence>
<keyword evidence="4 7" id="KW-1133">Transmembrane helix</keyword>
<feature type="compositionally biased region" description="Basic and acidic residues" evidence="8">
    <location>
        <begin position="9"/>
        <end position="23"/>
    </location>
</feature>
<organism evidence="9 10">
    <name type="scientific">Rotaria sordida</name>
    <dbReference type="NCBI Taxonomy" id="392033"/>
    <lineage>
        <taxon>Eukaryota</taxon>
        <taxon>Metazoa</taxon>
        <taxon>Spiralia</taxon>
        <taxon>Gnathifera</taxon>
        <taxon>Rotifera</taxon>
        <taxon>Eurotatoria</taxon>
        <taxon>Bdelloidea</taxon>
        <taxon>Philodinida</taxon>
        <taxon>Philodinidae</taxon>
        <taxon>Rotaria</taxon>
    </lineage>
</organism>
<comment type="function">
    <text evidence="7">Choline transporter.</text>
</comment>
<sequence>MKTPITLTKDARFEPPKEPKDHNDEELVKAGKCASYIIASRPLFDRCVPQHIQNLTNSIIQTPGRNESNATVYDSNGQSLSGSRLEQSVKYLVDLLNLKQIGAMLVEDSTTSWKYILIAFAIAAIVSFVWIVLMHCGLSFFEFIQVREKNDNQILTEFKFVADANYYRSLPITWLIIAILSTLLLLISAFILLVLFKRLRIALATLQEASKAIAYNFFSLFWQFIPFLLHIAVFAYWAFVTVYLATTEKPIYRTALDETAANSTNVTYGEICDPNKWNNIDGMNIECMFWEYGYDRQIDLDSILNGTGQHFKSFIRFVNKNQWIPQLFSTFMFFWLTAFIIGFSEIVLAMYGTGFFTSARRAFHIIISNPLCLLVIGKVCDFLMFIGKLCITAGIGILAFFFFTHRIPQAKEYVPLLLILLVLMLLKHVFFRFIQWPLIHY</sequence>
<reference evidence="9" key="1">
    <citation type="submission" date="2021-02" db="EMBL/GenBank/DDBJ databases">
        <authorList>
            <person name="Nowell W R."/>
        </authorList>
    </citation>
    <scope>NUCLEOTIDE SEQUENCE</scope>
</reference>
<keyword evidence="3 7" id="KW-0812">Transmembrane</keyword>
<evidence type="ECO:0000256" key="3">
    <source>
        <dbReference type="ARBA" id="ARBA00022692"/>
    </source>
</evidence>
<evidence type="ECO:0000313" key="10">
    <source>
        <dbReference type="Proteomes" id="UP000663836"/>
    </source>
</evidence>
<evidence type="ECO:0000256" key="6">
    <source>
        <dbReference type="ARBA" id="ARBA00023180"/>
    </source>
</evidence>
<gene>
    <name evidence="9" type="ORF">JBS370_LOCUS7497</name>
</gene>
<dbReference type="PANTHER" id="PTHR12385:SF14">
    <property type="entry name" value="CHOLINE TRANSPORTER-LIKE 2"/>
    <property type="match status" value="1"/>
</dbReference>
<protein>
    <recommendedName>
        <fullName evidence="7">Choline transporter-like protein</fullName>
    </recommendedName>
</protein>
<dbReference type="PANTHER" id="PTHR12385">
    <property type="entry name" value="CHOLINE TRANSPORTER-LIKE (SLC FAMILY 44)"/>
    <property type="match status" value="1"/>
</dbReference>
<keyword evidence="6" id="KW-0325">Glycoprotein</keyword>
<feature type="transmembrane region" description="Helical" evidence="7">
    <location>
        <begin position="115"/>
        <end position="141"/>
    </location>
</feature>
<evidence type="ECO:0000256" key="2">
    <source>
        <dbReference type="ARBA" id="ARBA00007168"/>
    </source>
</evidence>
<evidence type="ECO:0000313" key="9">
    <source>
        <dbReference type="EMBL" id="CAF3670409.1"/>
    </source>
</evidence>
<evidence type="ECO:0000256" key="7">
    <source>
        <dbReference type="RuleBase" id="RU368066"/>
    </source>
</evidence>
<comment type="similarity">
    <text evidence="2 7">Belongs to the CTL (choline transporter-like) family.</text>
</comment>
<dbReference type="GO" id="GO:0022857">
    <property type="term" value="F:transmembrane transporter activity"/>
    <property type="evidence" value="ECO:0007669"/>
    <property type="project" value="UniProtKB-UniRule"/>
</dbReference>